<name>A0A1Y3GGN3_9EURY</name>
<keyword evidence="3" id="KW-1185">Reference proteome</keyword>
<protein>
    <submittedName>
        <fullName evidence="2">Pyridoxine 5'-phosphate oxidase family protein containing flavin binding domain</fullName>
    </submittedName>
</protein>
<evidence type="ECO:0000259" key="1">
    <source>
        <dbReference type="Pfam" id="PF01243"/>
    </source>
</evidence>
<dbReference type="InterPro" id="IPR011576">
    <property type="entry name" value="Pyridox_Oxase_N"/>
</dbReference>
<accession>A0A1Y3GGN3</accession>
<dbReference type="PANTHER" id="PTHR40660:SF1">
    <property type="entry name" value="5'-PHOSPHATE OXIDASE PUTATIVE DOMAIN-CONTAINING PROTEIN-RELATED"/>
    <property type="match status" value="1"/>
</dbReference>
<dbReference type="EMBL" id="MRZU01000003">
    <property type="protein sequence ID" value="OUJ18595.1"/>
    <property type="molecule type" value="Genomic_DNA"/>
</dbReference>
<dbReference type="PANTHER" id="PTHR40660">
    <property type="entry name" value="5'-PHOSPHATE OXIDASE PUTATIVE DOMAIN-CONTAINING PROTEIN-RELATED"/>
    <property type="match status" value="1"/>
</dbReference>
<dbReference type="Gene3D" id="2.30.110.10">
    <property type="entry name" value="Electron Transport, Fmn-binding Protein, Chain A"/>
    <property type="match status" value="1"/>
</dbReference>
<sequence>MVKIPDEVLDLLGDPDTQIVLATADDSSMPNAVPMRNVWIVDDDKMALGDVFFDKTRSNIEANGLVSLSLWKGTEGYQLKGTCSEIKSSGALFEEKKEMLAEKMDLDLQALCMIDVEEVFSTAPGPDAGSKIS</sequence>
<dbReference type="Proteomes" id="UP000195137">
    <property type="component" value="Unassembled WGS sequence"/>
</dbReference>
<dbReference type="RefSeq" id="WP_086636671.1">
    <property type="nucleotide sequence ID" value="NZ_MRZU01000003.1"/>
</dbReference>
<gene>
    <name evidence="2" type="ORF">AMET1_0241</name>
</gene>
<evidence type="ECO:0000313" key="2">
    <source>
        <dbReference type="EMBL" id="OUJ18595.1"/>
    </source>
</evidence>
<dbReference type="OrthoDB" id="11359at2157"/>
<evidence type="ECO:0000313" key="3">
    <source>
        <dbReference type="Proteomes" id="UP000195137"/>
    </source>
</evidence>
<feature type="domain" description="Pyridoxamine 5'-phosphate oxidase N-terminal" evidence="1">
    <location>
        <begin position="7"/>
        <end position="120"/>
    </location>
</feature>
<dbReference type="AlphaFoldDB" id="A0A1Y3GGN3"/>
<organism evidence="2 3">
    <name type="scientific">Methanonatronarchaeum thermophilum</name>
    <dbReference type="NCBI Taxonomy" id="1927129"/>
    <lineage>
        <taxon>Archaea</taxon>
        <taxon>Methanobacteriati</taxon>
        <taxon>Methanobacteriota</taxon>
        <taxon>Methanonatronarchaeia</taxon>
        <taxon>Methanonatronarchaeales</taxon>
        <taxon>Methanonatronarchaeaceae</taxon>
        <taxon>Methanonatronarchaeum</taxon>
    </lineage>
</organism>
<dbReference type="Pfam" id="PF01243">
    <property type="entry name" value="PNPOx_N"/>
    <property type="match status" value="1"/>
</dbReference>
<reference evidence="2 3" key="1">
    <citation type="submission" date="2016-12" db="EMBL/GenBank/DDBJ databases">
        <title>Discovery of methanogenic haloarchaea.</title>
        <authorList>
            <person name="Sorokin D.Y."/>
            <person name="Makarova K.S."/>
            <person name="Abbas B."/>
            <person name="Ferrer M."/>
            <person name="Golyshin P.N."/>
        </authorList>
    </citation>
    <scope>NUCLEOTIDE SEQUENCE [LARGE SCALE GENOMIC DNA]</scope>
    <source>
        <strain evidence="2">AMET1</strain>
    </source>
</reference>
<comment type="caution">
    <text evidence="2">The sequence shown here is derived from an EMBL/GenBank/DDBJ whole genome shotgun (WGS) entry which is preliminary data.</text>
</comment>
<dbReference type="InterPro" id="IPR012349">
    <property type="entry name" value="Split_barrel_FMN-bd"/>
</dbReference>
<dbReference type="SUPFAM" id="SSF50475">
    <property type="entry name" value="FMN-binding split barrel"/>
    <property type="match status" value="1"/>
</dbReference>
<proteinExistence type="predicted"/>